<evidence type="ECO:0000313" key="1">
    <source>
        <dbReference type="EMBL" id="KAK6174887.1"/>
    </source>
</evidence>
<gene>
    <name evidence="1" type="ORF">SNE40_013450</name>
</gene>
<name>A0AAN8JBM0_PATCE</name>
<sequence>MKIMEEEGLKKERQYAECEQKERADRKLQEPEKLKTEVVEHTNSDFRSILRELFGNSDELVTFLFNVVGPILANVLAKIAQKCCTIS</sequence>
<dbReference type="AlphaFoldDB" id="A0AAN8JBM0"/>
<evidence type="ECO:0000313" key="2">
    <source>
        <dbReference type="Proteomes" id="UP001347796"/>
    </source>
</evidence>
<proteinExistence type="predicted"/>
<comment type="caution">
    <text evidence="1">The sequence shown here is derived from an EMBL/GenBank/DDBJ whole genome shotgun (WGS) entry which is preliminary data.</text>
</comment>
<keyword evidence="2" id="KW-1185">Reference proteome</keyword>
<dbReference type="Proteomes" id="UP001347796">
    <property type="component" value="Unassembled WGS sequence"/>
</dbReference>
<dbReference type="EMBL" id="JAZGQO010000010">
    <property type="protein sequence ID" value="KAK6174887.1"/>
    <property type="molecule type" value="Genomic_DNA"/>
</dbReference>
<reference evidence="1 2" key="1">
    <citation type="submission" date="2024-01" db="EMBL/GenBank/DDBJ databases">
        <title>The genome of the rayed Mediterranean limpet Patella caerulea (Linnaeus, 1758).</title>
        <authorList>
            <person name="Anh-Thu Weber A."/>
            <person name="Halstead-Nussloch G."/>
        </authorList>
    </citation>
    <scope>NUCLEOTIDE SEQUENCE [LARGE SCALE GENOMIC DNA]</scope>
    <source>
        <strain evidence="1">AATW-2023a</strain>
        <tissue evidence="1">Whole specimen</tissue>
    </source>
</reference>
<protein>
    <submittedName>
        <fullName evidence="1">Uncharacterized protein</fullName>
    </submittedName>
</protein>
<organism evidence="1 2">
    <name type="scientific">Patella caerulea</name>
    <name type="common">Rayed Mediterranean limpet</name>
    <dbReference type="NCBI Taxonomy" id="87958"/>
    <lineage>
        <taxon>Eukaryota</taxon>
        <taxon>Metazoa</taxon>
        <taxon>Spiralia</taxon>
        <taxon>Lophotrochozoa</taxon>
        <taxon>Mollusca</taxon>
        <taxon>Gastropoda</taxon>
        <taxon>Patellogastropoda</taxon>
        <taxon>Patelloidea</taxon>
        <taxon>Patellidae</taxon>
        <taxon>Patella</taxon>
    </lineage>
</organism>
<accession>A0AAN8JBM0</accession>